<comment type="caution">
    <text evidence="9">The sequence shown here is derived from an EMBL/GenBank/DDBJ whole genome shotgun (WGS) entry which is preliminary data.</text>
</comment>
<evidence type="ECO:0000313" key="9">
    <source>
        <dbReference type="EMBL" id="MEJ1092754.1"/>
    </source>
</evidence>
<dbReference type="Pfam" id="PF00528">
    <property type="entry name" value="BPD_transp_1"/>
    <property type="match status" value="1"/>
</dbReference>
<keyword evidence="10" id="KW-1185">Reference proteome</keyword>
<keyword evidence="5 7" id="KW-1133">Transmembrane helix</keyword>
<keyword evidence="4 7" id="KW-0812">Transmembrane</keyword>
<dbReference type="EMBL" id="JBBDGN010000016">
    <property type="protein sequence ID" value="MEJ1092754.1"/>
    <property type="molecule type" value="Genomic_DNA"/>
</dbReference>
<keyword evidence="2 7" id="KW-0813">Transport</keyword>
<sequence length="315" mass="34948">MTNRVLPSEEQGRQSRRRVVSARDVATRRLGLVLATPALIYIVVFLAFPLIYNLYLSVTDASGANLISGNLSFNNFENYGVVLSDPAFWNAALLSLIFTVACLVLQYILGFALALYFRHPFLGNGPIRALLLVGWILPPVVTGTIFRWLFDTDYGLVNFVLQSLGIIDQPVQWLTQGTTAMFAVIVANLWVGIPFNMLLILSGLHLIDDVLYEAASVDGASRWRQFWSITFPLMAPVSISVLLLGVINTYKVFDLIYTMTRGGPVDATTTLPIYTYLETFSFFEFGTGAAASALTLLLPLALSYFYVKSLNEEEK</sequence>
<evidence type="ECO:0000256" key="5">
    <source>
        <dbReference type="ARBA" id="ARBA00022989"/>
    </source>
</evidence>
<dbReference type="CDD" id="cd06261">
    <property type="entry name" value="TM_PBP2"/>
    <property type="match status" value="1"/>
</dbReference>
<keyword evidence="3" id="KW-1003">Cell membrane</keyword>
<feature type="transmembrane region" description="Helical" evidence="7">
    <location>
        <begin position="87"/>
        <end position="117"/>
    </location>
</feature>
<accession>A0ABU8LN64</accession>
<dbReference type="PANTHER" id="PTHR43005">
    <property type="entry name" value="BLR7065 PROTEIN"/>
    <property type="match status" value="1"/>
</dbReference>
<organism evidence="9 10">
    <name type="scientific">Microbacterium istanbulense</name>
    <dbReference type="NCBI Taxonomy" id="3122049"/>
    <lineage>
        <taxon>Bacteria</taxon>
        <taxon>Bacillati</taxon>
        <taxon>Actinomycetota</taxon>
        <taxon>Actinomycetes</taxon>
        <taxon>Micrococcales</taxon>
        <taxon>Microbacteriaceae</taxon>
        <taxon>Microbacterium</taxon>
    </lineage>
</organism>
<reference evidence="9 10" key="1">
    <citation type="submission" date="2024-02" db="EMBL/GenBank/DDBJ databases">
        <authorList>
            <person name="Saticioglu I.B."/>
        </authorList>
    </citation>
    <scope>NUCLEOTIDE SEQUENCE [LARGE SCALE GENOMIC DNA]</scope>
    <source>
        <strain evidence="9 10">Mu-43</strain>
    </source>
</reference>
<dbReference type="SUPFAM" id="SSF161098">
    <property type="entry name" value="MetI-like"/>
    <property type="match status" value="1"/>
</dbReference>
<dbReference type="Proteomes" id="UP001366085">
    <property type="component" value="Unassembled WGS sequence"/>
</dbReference>
<dbReference type="InterPro" id="IPR035906">
    <property type="entry name" value="MetI-like_sf"/>
</dbReference>
<dbReference type="Gene3D" id="1.10.3720.10">
    <property type="entry name" value="MetI-like"/>
    <property type="match status" value="1"/>
</dbReference>
<evidence type="ECO:0000256" key="2">
    <source>
        <dbReference type="ARBA" id="ARBA00022448"/>
    </source>
</evidence>
<proteinExistence type="inferred from homology"/>
<feature type="transmembrane region" description="Helical" evidence="7">
    <location>
        <begin position="180"/>
        <end position="206"/>
    </location>
</feature>
<protein>
    <submittedName>
        <fullName evidence="9">Sugar ABC transporter permease</fullName>
    </submittedName>
</protein>
<keyword evidence="6 7" id="KW-0472">Membrane</keyword>
<name>A0ABU8LN64_9MICO</name>
<evidence type="ECO:0000256" key="3">
    <source>
        <dbReference type="ARBA" id="ARBA00022475"/>
    </source>
</evidence>
<feature type="transmembrane region" description="Helical" evidence="7">
    <location>
        <begin position="226"/>
        <end position="247"/>
    </location>
</feature>
<evidence type="ECO:0000259" key="8">
    <source>
        <dbReference type="PROSITE" id="PS50928"/>
    </source>
</evidence>
<feature type="transmembrane region" description="Helical" evidence="7">
    <location>
        <begin position="30"/>
        <end position="52"/>
    </location>
</feature>
<evidence type="ECO:0000256" key="6">
    <source>
        <dbReference type="ARBA" id="ARBA00023136"/>
    </source>
</evidence>
<evidence type="ECO:0000256" key="1">
    <source>
        <dbReference type="ARBA" id="ARBA00004651"/>
    </source>
</evidence>
<feature type="transmembrane region" description="Helical" evidence="7">
    <location>
        <begin position="285"/>
        <end position="307"/>
    </location>
</feature>
<dbReference type="RefSeq" id="WP_337321632.1">
    <property type="nucleotide sequence ID" value="NZ_JBBDGN010000016.1"/>
</dbReference>
<evidence type="ECO:0000256" key="7">
    <source>
        <dbReference type="RuleBase" id="RU363032"/>
    </source>
</evidence>
<dbReference type="PROSITE" id="PS50928">
    <property type="entry name" value="ABC_TM1"/>
    <property type="match status" value="1"/>
</dbReference>
<comment type="similarity">
    <text evidence="7">Belongs to the binding-protein-dependent transport system permease family.</text>
</comment>
<comment type="subcellular location">
    <subcellularLocation>
        <location evidence="1 7">Cell membrane</location>
        <topology evidence="1 7">Multi-pass membrane protein</topology>
    </subcellularLocation>
</comment>
<evidence type="ECO:0000256" key="4">
    <source>
        <dbReference type="ARBA" id="ARBA00022692"/>
    </source>
</evidence>
<dbReference type="PANTHER" id="PTHR43005:SF1">
    <property type="entry name" value="SPERMIDINE_PUTRESCINE TRANSPORT SYSTEM PERMEASE PROTEIN"/>
    <property type="match status" value="1"/>
</dbReference>
<feature type="domain" description="ABC transmembrane type-1" evidence="8">
    <location>
        <begin position="92"/>
        <end position="306"/>
    </location>
</feature>
<evidence type="ECO:0000313" key="10">
    <source>
        <dbReference type="Proteomes" id="UP001366085"/>
    </source>
</evidence>
<feature type="transmembrane region" description="Helical" evidence="7">
    <location>
        <begin position="129"/>
        <end position="150"/>
    </location>
</feature>
<dbReference type="InterPro" id="IPR000515">
    <property type="entry name" value="MetI-like"/>
</dbReference>
<gene>
    <name evidence="9" type="ORF">WDU93_13785</name>
</gene>